<keyword evidence="3" id="KW-1185">Reference proteome</keyword>
<gene>
    <name evidence="2" type="ORF">RGF97_18560</name>
</gene>
<dbReference type="InterPro" id="IPR007111">
    <property type="entry name" value="NACHT_NTPase"/>
</dbReference>
<feature type="domain" description="NACHT" evidence="1">
    <location>
        <begin position="124"/>
        <end position="182"/>
    </location>
</feature>
<reference evidence="2 3" key="1">
    <citation type="submission" date="2023-09" db="EMBL/GenBank/DDBJ databases">
        <title>Complete genome of Streptomyces roseicoloratus T14.</title>
        <authorList>
            <person name="Bashizi T."/>
            <person name="Kim M.-J."/>
            <person name="Lee G."/>
            <person name="Tagele S.B."/>
            <person name="Shin J.-H."/>
        </authorList>
    </citation>
    <scope>NUCLEOTIDE SEQUENCE [LARGE SCALE GENOMIC DNA]</scope>
    <source>
        <strain evidence="2 3">T14</strain>
    </source>
</reference>
<dbReference type="EMBL" id="CP133762">
    <property type="protein sequence ID" value="WMX46442.1"/>
    <property type="molecule type" value="Genomic_DNA"/>
</dbReference>
<dbReference type="Gene3D" id="3.40.50.300">
    <property type="entry name" value="P-loop containing nucleotide triphosphate hydrolases"/>
    <property type="match status" value="1"/>
</dbReference>
<evidence type="ECO:0000313" key="2">
    <source>
        <dbReference type="EMBL" id="WMX46442.1"/>
    </source>
</evidence>
<organism evidence="2 3">
    <name type="scientific">Streptomyces roseicoloratus</name>
    <dbReference type="NCBI Taxonomy" id="2508722"/>
    <lineage>
        <taxon>Bacteria</taxon>
        <taxon>Bacillati</taxon>
        <taxon>Actinomycetota</taxon>
        <taxon>Actinomycetes</taxon>
        <taxon>Kitasatosporales</taxon>
        <taxon>Streptomycetaceae</taxon>
        <taxon>Streptomyces</taxon>
    </lineage>
</organism>
<evidence type="ECO:0000259" key="1">
    <source>
        <dbReference type="PROSITE" id="PS50837"/>
    </source>
</evidence>
<dbReference type="InterPro" id="IPR027417">
    <property type="entry name" value="P-loop_NTPase"/>
</dbReference>
<sequence length="190" mass="20620">MYADDGLLGIVRTVPRGRGHRRLECLPLTALLADDEAYRWLPDDFAPPRPVIATHPADQPYEEEYAEAVGAAYRRTRIFGLDELGKKASSWDLDTAYLSLEAASRDRDTVPVPRRIDDLLGDRPRVLLRGDAGAGKTTLVWWLASHAAAGSLGPELAELNGLVPFVVPLRSLRTQGGGFPSPPSCPPSPG</sequence>
<dbReference type="Proteomes" id="UP001250858">
    <property type="component" value="Chromosome"/>
</dbReference>
<dbReference type="SUPFAM" id="SSF52540">
    <property type="entry name" value="P-loop containing nucleoside triphosphate hydrolases"/>
    <property type="match status" value="1"/>
</dbReference>
<dbReference type="PROSITE" id="PS50837">
    <property type="entry name" value="NACHT"/>
    <property type="match status" value="1"/>
</dbReference>
<evidence type="ECO:0000313" key="3">
    <source>
        <dbReference type="Proteomes" id="UP001250858"/>
    </source>
</evidence>
<proteinExistence type="predicted"/>
<name>A0ABY9RWW8_9ACTN</name>
<dbReference type="Pfam" id="PF05729">
    <property type="entry name" value="NACHT"/>
    <property type="match status" value="1"/>
</dbReference>
<dbReference type="RefSeq" id="WP_309548969.1">
    <property type="nucleotide sequence ID" value="NZ_CP133762.1"/>
</dbReference>
<protein>
    <submittedName>
        <fullName evidence="2">NACHT domain-containing protein</fullName>
    </submittedName>
</protein>
<accession>A0ABY9RWW8</accession>